<dbReference type="GO" id="GO:0003677">
    <property type="term" value="F:DNA binding"/>
    <property type="evidence" value="ECO:0007669"/>
    <property type="project" value="UniProtKB-KW"/>
</dbReference>
<dbReference type="PROSITE" id="PS51000">
    <property type="entry name" value="HTH_DEOR_2"/>
    <property type="match status" value="1"/>
</dbReference>
<evidence type="ECO:0000256" key="5">
    <source>
        <dbReference type="ARBA" id="ARBA00023163"/>
    </source>
</evidence>
<name>A0A7S7FR49_LACRG</name>
<keyword evidence="5" id="KW-0804">Transcription</keyword>
<evidence type="ECO:0000256" key="2">
    <source>
        <dbReference type="ARBA" id="ARBA00022491"/>
    </source>
</evidence>
<dbReference type="InterPro" id="IPR036390">
    <property type="entry name" value="WH_DNA-bd_sf"/>
</dbReference>
<dbReference type="Pfam" id="PF08220">
    <property type="entry name" value="HTH_DeoR"/>
    <property type="match status" value="1"/>
</dbReference>
<dbReference type="PROSITE" id="PS00894">
    <property type="entry name" value="HTH_DEOR_1"/>
    <property type="match status" value="1"/>
</dbReference>
<dbReference type="InterPro" id="IPR036388">
    <property type="entry name" value="WH-like_DNA-bd_sf"/>
</dbReference>
<keyword evidence="2" id="KW-0678">Repressor</keyword>
<evidence type="ECO:0000256" key="3">
    <source>
        <dbReference type="ARBA" id="ARBA00023015"/>
    </source>
</evidence>
<gene>
    <name evidence="8" type="ordered locus">LRHM_2574</name>
</gene>
<accession>A0A7S7FR49</accession>
<evidence type="ECO:0000256" key="6">
    <source>
        <dbReference type="ARBA" id="ARBA00024937"/>
    </source>
</evidence>
<dbReference type="GeneID" id="69830360"/>
<dbReference type="SUPFAM" id="SSF46785">
    <property type="entry name" value="Winged helix' DNA-binding domain"/>
    <property type="match status" value="1"/>
</dbReference>
<dbReference type="AlphaFoldDB" id="A0A7S7FR49"/>
<organism evidence="8 9">
    <name type="scientific">Lacticaseibacillus rhamnosus (strain ATCC 53103 / LMG 18243 / GG)</name>
    <name type="common">Lactobacillus rhamnosus</name>
    <dbReference type="NCBI Taxonomy" id="568703"/>
    <lineage>
        <taxon>Bacteria</taxon>
        <taxon>Bacillati</taxon>
        <taxon>Bacillota</taxon>
        <taxon>Bacilli</taxon>
        <taxon>Lactobacillales</taxon>
        <taxon>Lactobacillaceae</taxon>
        <taxon>Lacticaseibacillus</taxon>
    </lineage>
</organism>
<dbReference type="SUPFAM" id="SSF100950">
    <property type="entry name" value="NagB/RpiA/CoA transferase-like"/>
    <property type="match status" value="1"/>
</dbReference>
<dbReference type="KEGG" id="lrh:LGG_02680"/>
<dbReference type="RefSeq" id="WP_005686557.1">
    <property type="nucleotide sequence ID" value="NC_013198.1"/>
</dbReference>
<evidence type="ECO:0000313" key="8">
    <source>
        <dbReference type="EMBL" id="BAI43101.1"/>
    </source>
</evidence>
<evidence type="ECO:0000259" key="7">
    <source>
        <dbReference type="PROSITE" id="PS51000"/>
    </source>
</evidence>
<dbReference type="Proteomes" id="UP000002067">
    <property type="component" value="Chromosome"/>
</dbReference>
<dbReference type="SMART" id="SM01134">
    <property type="entry name" value="DeoRC"/>
    <property type="match status" value="1"/>
</dbReference>
<dbReference type="PANTHER" id="PTHR30363">
    <property type="entry name" value="HTH-TYPE TRANSCRIPTIONAL REGULATOR SRLR-RELATED"/>
    <property type="match status" value="1"/>
</dbReference>
<dbReference type="Gene3D" id="1.10.10.10">
    <property type="entry name" value="Winged helix-like DNA-binding domain superfamily/Winged helix DNA-binding domain"/>
    <property type="match status" value="1"/>
</dbReference>
<evidence type="ECO:0000313" key="9">
    <source>
        <dbReference type="Proteomes" id="UP000002067"/>
    </source>
</evidence>
<dbReference type="InterPro" id="IPR037171">
    <property type="entry name" value="NagB/RpiA_transferase-like"/>
</dbReference>
<dbReference type="SMART" id="SM00420">
    <property type="entry name" value="HTH_DEOR"/>
    <property type="match status" value="1"/>
</dbReference>
<dbReference type="PANTHER" id="PTHR30363:SF4">
    <property type="entry name" value="GLYCEROL-3-PHOSPHATE REGULON REPRESSOR"/>
    <property type="match status" value="1"/>
</dbReference>
<proteinExistence type="predicted"/>
<dbReference type="KEGG" id="lrg:LRHM_2574"/>
<dbReference type="InterPro" id="IPR001034">
    <property type="entry name" value="DeoR_HTH"/>
</dbReference>
<protein>
    <recommendedName>
        <fullName evidence="1">Lactose phosphotransferase system repressor</fullName>
    </recommendedName>
</protein>
<feature type="domain" description="HTH deoR-type" evidence="7">
    <location>
        <begin position="3"/>
        <end position="58"/>
    </location>
</feature>
<dbReference type="Gene3D" id="3.40.50.1360">
    <property type="match status" value="1"/>
</dbReference>
<evidence type="ECO:0000256" key="4">
    <source>
        <dbReference type="ARBA" id="ARBA00023125"/>
    </source>
</evidence>
<keyword evidence="4" id="KW-0238">DNA-binding</keyword>
<reference evidence="8 9" key="1">
    <citation type="journal article" date="2009" name="J. Bacteriol.">
        <title>Complete genome sequence of the probiotic Lactobacillus rhamnosus ATCC 53103.</title>
        <authorList>
            <person name="Morita H."/>
            <person name="Toh H."/>
            <person name="Oshima K."/>
            <person name="Murakami M."/>
            <person name="Taylor T.D."/>
            <person name="Igimi S."/>
            <person name="Hattori M."/>
        </authorList>
    </citation>
    <scope>NUCLEOTIDE SEQUENCE [LARGE SCALE GENOMIC DNA]</scope>
    <source>
        <strain evidence="9">ATCC 53103 / LMG 18243 / GG [Tokyo]</strain>
    </source>
</reference>
<dbReference type="GO" id="GO:0003700">
    <property type="term" value="F:DNA-binding transcription factor activity"/>
    <property type="evidence" value="ECO:0007669"/>
    <property type="project" value="InterPro"/>
</dbReference>
<dbReference type="EMBL" id="AP011548">
    <property type="protein sequence ID" value="BAI43101.1"/>
    <property type="molecule type" value="Genomic_DNA"/>
</dbReference>
<comment type="function">
    <text evidence="6">Repressor of the lactose catabolism operon. Galactose-6-phosphate is the inducer.</text>
</comment>
<keyword evidence="3" id="KW-0805">Transcription regulation</keyword>
<dbReference type="InterPro" id="IPR050313">
    <property type="entry name" value="Carb_Metab_HTH_regulators"/>
</dbReference>
<sequence>MFKNERLNRIISVLQHKKRMGTSELEQELYVSSSTLRRDLIELEKMDKVRRGFGYVELVKPDNLELPYLFRGQEREQEKRQIAATASIFLSDNQAIFIDSSSTASFLAPYLAKLNHVIVITNGLRIAVALDGLPSIKTFLTGGRLRNGSGSILGDDSIAFLSNFRANLFFMSCVGLADHGVFMSSQEQSSVKRAMMQRAEKTILLCDHSKFGVKSYYQLCSEQSLEAVITDEDPGMGIGRELADAGVELLA</sequence>
<dbReference type="InterPro" id="IPR018356">
    <property type="entry name" value="Tscrpt_reg_HTH_DeoR_CS"/>
</dbReference>
<dbReference type="Pfam" id="PF00455">
    <property type="entry name" value="DeoRC"/>
    <property type="match status" value="1"/>
</dbReference>
<dbReference type="InterPro" id="IPR014036">
    <property type="entry name" value="DeoR-like_C"/>
</dbReference>
<evidence type="ECO:0000256" key="1">
    <source>
        <dbReference type="ARBA" id="ARBA00021390"/>
    </source>
</evidence>